<feature type="chain" id="PRO_5008596526" evidence="1">
    <location>
        <begin position="25"/>
        <end position="383"/>
    </location>
</feature>
<dbReference type="Gene3D" id="3.40.190.10">
    <property type="entry name" value="Periplasmic binding protein-like II"/>
    <property type="match status" value="1"/>
</dbReference>
<dbReference type="PANTHER" id="PTHR42779:SF1">
    <property type="entry name" value="PROTEIN YNJB"/>
    <property type="match status" value="1"/>
</dbReference>
<comment type="caution">
    <text evidence="2">The sequence shown here is derived from an EMBL/GenBank/DDBJ whole genome shotgun (WGS) entry which is preliminary data.</text>
</comment>
<dbReference type="AlphaFoldDB" id="A0A1B7KZ24"/>
<dbReference type="Proteomes" id="UP000078225">
    <property type="component" value="Unassembled WGS sequence"/>
</dbReference>
<evidence type="ECO:0000256" key="1">
    <source>
        <dbReference type="SAM" id="SignalP"/>
    </source>
</evidence>
<evidence type="ECO:0000313" key="2">
    <source>
        <dbReference type="EMBL" id="OAT75412.1"/>
    </source>
</evidence>
<dbReference type="OrthoDB" id="3239593at2"/>
<name>A0A1B7KZ24_9ENTR</name>
<accession>A0A1B7KZ24</accession>
<protein>
    <submittedName>
        <fullName evidence="2">ABC transporter substrate-binding protein</fullName>
    </submittedName>
</protein>
<dbReference type="PANTHER" id="PTHR42779">
    <property type="entry name" value="PROTEIN YNJB"/>
    <property type="match status" value="1"/>
</dbReference>
<dbReference type="SUPFAM" id="SSF53850">
    <property type="entry name" value="Periplasmic binding protein-like II"/>
    <property type="match status" value="1"/>
</dbReference>
<dbReference type="InterPro" id="IPR006059">
    <property type="entry name" value="SBP"/>
</dbReference>
<proteinExistence type="predicted"/>
<dbReference type="GO" id="GO:0030288">
    <property type="term" value="C:outer membrane-bounded periplasmic space"/>
    <property type="evidence" value="ECO:0007669"/>
    <property type="project" value="UniProtKB-ARBA"/>
</dbReference>
<keyword evidence="3" id="KW-1185">Reference proteome</keyword>
<organism evidence="2 3">
    <name type="scientific">Mangrovibacter phragmitis</name>
    <dbReference type="NCBI Taxonomy" id="1691903"/>
    <lineage>
        <taxon>Bacteria</taxon>
        <taxon>Pseudomonadati</taxon>
        <taxon>Pseudomonadota</taxon>
        <taxon>Gammaproteobacteria</taxon>
        <taxon>Enterobacterales</taxon>
        <taxon>Enterobacteriaceae</taxon>
        <taxon>Mangrovibacter</taxon>
    </lineage>
</organism>
<keyword evidence="1" id="KW-0732">Signal</keyword>
<reference evidence="3" key="1">
    <citation type="submission" date="2016-05" db="EMBL/GenBank/DDBJ databases">
        <authorList>
            <person name="Behera P."/>
            <person name="Vaishampayan P."/>
            <person name="Singh N."/>
            <person name="Raina V."/>
            <person name="Suar M."/>
            <person name="Pattnaik A."/>
            <person name="Rastogi G."/>
        </authorList>
    </citation>
    <scope>NUCLEOTIDE SEQUENCE [LARGE SCALE GENOMIC DNA]</scope>
    <source>
        <strain evidence="3">MP23</strain>
    </source>
</reference>
<dbReference type="EMBL" id="LYRP01000047">
    <property type="protein sequence ID" value="OAT75412.1"/>
    <property type="molecule type" value="Genomic_DNA"/>
</dbReference>
<feature type="signal peptide" evidence="1">
    <location>
        <begin position="1"/>
        <end position="24"/>
    </location>
</feature>
<dbReference type="STRING" id="1691903.A9B99_13910"/>
<evidence type="ECO:0000313" key="3">
    <source>
        <dbReference type="Proteomes" id="UP000078225"/>
    </source>
</evidence>
<dbReference type="Pfam" id="PF13416">
    <property type="entry name" value="SBP_bac_8"/>
    <property type="match status" value="1"/>
</dbReference>
<sequence>MFSIKKLAVMASLSCGLLTPLAWGDTVLNVATAGDQNMVDYVKTFLAPKFEATHPGVKVNVIGTGPGDAGSNKIMEKLSAQQASGVKQWDMDVAVVHQKAGGELVEKGLLARYRDSIPEGKMVSAQNAKNALGVNVDGYVMPMFLSQTAIAWNSDLVKKPPKSYSELVQWVEKHPKAFGYNGIKNGMSGVSFVVGWIYAWGGTDAMRLSAGPYDKAIEQSWVPAFQKLKAFNQNVTFTPGNAGTLDMLSRGEIAMGPVWVDMFYSWKDQGKLPPSIKLSLLAPGMPGQPMYYVLPAKAAHPELARDFISLATSPSVQAQGIVKQFNWYPGIDAKYVKPELDTATWEKLFAEITPQALAEYGKSFPIAPYFDDIKEGYESQVAN</sequence>
<gene>
    <name evidence="2" type="ORF">A9B99_13910</name>
</gene>